<feature type="compositionally biased region" description="Low complexity" evidence="1">
    <location>
        <begin position="520"/>
        <end position="530"/>
    </location>
</feature>
<feature type="region of interest" description="Disordered" evidence="1">
    <location>
        <begin position="390"/>
        <end position="410"/>
    </location>
</feature>
<feature type="transmembrane region" description="Helical" evidence="2">
    <location>
        <begin position="948"/>
        <end position="968"/>
    </location>
</feature>
<name>A0AAD3DUV5_9CHLO</name>
<dbReference type="Pfam" id="PF07690">
    <property type="entry name" value="MFS_1"/>
    <property type="match status" value="2"/>
</dbReference>
<keyword evidence="2" id="KW-1133">Transmembrane helix</keyword>
<evidence type="ECO:0000313" key="3">
    <source>
        <dbReference type="EMBL" id="GFR48525.1"/>
    </source>
</evidence>
<evidence type="ECO:0000313" key="4">
    <source>
        <dbReference type="Proteomes" id="UP001054857"/>
    </source>
</evidence>
<feature type="compositionally biased region" description="Low complexity" evidence="1">
    <location>
        <begin position="631"/>
        <end position="644"/>
    </location>
</feature>
<dbReference type="GO" id="GO:0022857">
    <property type="term" value="F:transmembrane transporter activity"/>
    <property type="evidence" value="ECO:0007669"/>
    <property type="project" value="InterPro"/>
</dbReference>
<protein>
    <submittedName>
        <fullName evidence="3">Uncharacterized protein</fullName>
    </submittedName>
</protein>
<dbReference type="AlphaFoldDB" id="A0AAD3DUV5"/>
<dbReference type="SUPFAM" id="SSF103473">
    <property type="entry name" value="MFS general substrate transporter"/>
    <property type="match status" value="2"/>
</dbReference>
<dbReference type="Proteomes" id="UP001054857">
    <property type="component" value="Unassembled WGS sequence"/>
</dbReference>
<gene>
    <name evidence="3" type="ORF">Agub_g10420</name>
</gene>
<feature type="transmembrane region" description="Helical" evidence="2">
    <location>
        <begin position="48"/>
        <end position="69"/>
    </location>
</feature>
<feature type="transmembrane region" description="Helical" evidence="2">
    <location>
        <begin position="980"/>
        <end position="997"/>
    </location>
</feature>
<feature type="compositionally biased region" description="Gly residues" evidence="1">
    <location>
        <begin position="614"/>
        <end position="630"/>
    </location>
</feature>
<feature type="compositionally biased region" description="Polar residues" evidence="1">
    <location>
        <begin position="390"/>
        <end position="407"/>
    </location>
</feature>
<dbReference type="Gene3D" id="1.20.1250.20">
    <property type="entry name" value="MFS general substrate transporter like domains"/>
    <property type="match status" value="2"/>
</dbReference>
<feature type="compositionally biased region" description="Low complexity" evidence="1">
    <location>
        <begin position="451"/>
        <end position="496"/>
    </location>
</feature>
<sequence>MVNHNVRITFAVRISDGIATGIWASSVLSTYINVLEGDNDQANEKVGYAQAIQGTFLAVAAIPAGWLAIKYRRDSILKVMGLLAFAAIATTSAALLLHGPYKYGLLCCGLALWGVAQANAPVLDALFADSVPTGNRSRLYTWLHMSYIVSQGLGPGIGAVMFALNGNVWKLEVLQRVMLVGMLLAAVPALLLLCLDDDQALGAESEGLLRTALLQGEEAAAQEDEEARGCCGGGGGGGASPPEGDYRRPFLDGWSSDVEFDFRNQMSTGCSPARPVLPLLAAAVTPEEDAHHPHHHHHHPSNDNNSGYVPPAPVSSSAAAVAPGAAVTASPTAAAAGAGAAALHGATGAAASPDTAASAADAAASPGGQGGEGLLLAPNISSHALLFSPSVSPTTEWSGRTTPSGMSPPTGAMSAMAAAAAALTAAAAAGAATAAGSDDGNNNNGHGGNSGSNVVGAAAAKLWQSSSLQQQQTHQQQGEQQQQQATSAAATAAAAAAPSSDPAAAAAPALPAAAASSSAPPATALQAPSAGDNADTDSLSRNVSIGGGEVPAVAATAGYAIAASVAAAAAATPAASPSNPAAVVAADGMGVAAEGSAGSLRGGGGGSGRASAGGSAGGSGHGSTGGGDGGDSSQPQSVSGSLPSELSFSSLLAPGSFKSAYSRAFSRTASSSSTGSGRGGGGAVGSLGAVAGCLTVAATSPPRGLLPYPEEDPAAAADADVSEGPSAASLEPLPAEEDSPPRLQPPMAAPPSVAVTCCAYGSGNSDGGGGGLTGLPAPPALPPLCRTGSGRLAVHIPNGCGDGGGASPVAHAHAASRACMAAAAGSPETPTGSRPLAQRCSTAAPHPQQQQQQPSAGACGAAATAAAVWVTPGRGGGGGGPVDDPPPLLSPVNGGSSSDIYSRRFLCLNAAWIPGVLALTDCVMGLASGMTIKFFPIFFKDAVRLPPTYVNLMYCAIPLCLSSASFLAQRQSRLLGRVQTMVLNRGVGIGLLCWIAFNPQRWTDPRVMVPVYIARTSIMNSIYPLQKSILMDFVPKERRAAWNSLESITAFGWSGSAALGGWLIHRFGFQATFLITAAMQCMGWALSMLLLPIVPRREAGLRVLVAGKKTAVSPAARSNGGDDVSSEGRLSPPRGRHDVAGGGTAGSPCGKYGSNGRQSTTSVRRVISVR</sequence>
<comment type="caution">
    <text evidence="3">The sequence shown here is derived from an EMBL/GenBank/DDBJ whole genome shotgun (WGS) entry which is preliminary data.</text>
</comment>
<feature type="transmembrane region" description="Helical" evidence="2">
    <location>
        <begin position="1071"/>
        <end position="1094"/>
    </location>
</feature>
<feature type="region of interest" description="Disordered" evidence="1">
    <location>
        <begin position="287"/>
        <end position="316"/>
    </location>
</feature>
<evidence type="ECO:0000256" key="2">
    <source>
        <dbReference type="SAM" id="Phobius"/>
    </source>
</evidence>
<feature type="region of interest" description="Disordered" evidence="1">
    <location>
        <begin position="1113"/>
        <end position="1170"/>
    </location>
</feature>
<dbReference type="EMBL" id="BMAR01000024">
    <property type="protein sequence ID" value="GFR48525.1"/>
    <property type="molecule type" value="Genomic_DNA"/>
</dbReference>
<dbReference type="InterPro" id="IPR011701">
    <property type="entry name" value="MFS"/>
</dbReference>
<feature type="region of interest" description="Disordered" evidence="1">
    <location>
        <begin position="824"/>
        <end position="857"/>
    </location>
</feature>
<feature type="compositionally biased region" description="Gly residues" evidence="1">
    <location>
        <begin position="230"/>
        <end position="239"/>
    </location>
</feature>
<dbReference type="InterPro" id="IPR036259">
    <property type="entry name" value="MFS_trans_sf"/>
</dbReference>
<keyword evidence="4" id="KW-1185">Reference proteome</keyword>
<dbReference type="CDD" id="cd06174">
    <property type="entry name" value="MFS"/>
    <property type="match status" value="1"/>
</dbReference>
<dbReference type="PANTHER" id="PTHR23525:SF1">
    <property type="entry name" value="NODULIN-LIKE DOMAIN-CONTAINING PROTEIN"/>
    <property type="match status" value="1"/>
</dbReference>
<feature type="transmembrane region" description="Helical" evidence="2">
    <location>
        <begin position="76"/>
        <end position="97"/>
    </location>
</feature>
<evidence type="ECO:0000256" key="1">
    <source>
        <dbReference type="SAM" id="MobiDB-lite"/>
    </source>
</evidence>
<feature type="region of interest" description="Disordered" evidence="1">
    <location>
        <begin position="434"/>
        <end position="496"/>
    </location>
</feature>
<feature type="transmembrane region" description="Helical" evidence="2">
    <location>
        <begin position="139"/>
        <end position="164"/>
    </location>
</feature>
<accession>A0AAD3DUV5</accession>
<dbReference type="PANTHER" id="PTHR23525">
    <property type="entry name" value="TRANSPORTER, PUTATIVE-RELATED"/>
    <property type="match status" value="1"/>
</dbReference>
<keyword evidence="2" id="KW-0472">Membrane</keyword>
<feature type="compositionally biased region" description="Low complexity" evidence="1">
    <location>
        <begin position="841"/>
        <end position="857"/>
    </location>
</feature>
<proteinExistence type="predicted"/>
<feature type="region of interest" description="Disordered" evidence="1">
    <location>
        <begin position="220"/>
        <end position="250"/>
    </location>
</feature>
<feature type="compositionally biased region" description="Low complexity" evidence="1">
    <location>
        <begin position="306"/>
        <end position="316"/>
    </location>
</feature>
<feature type="region of interest" description="Disordered" evidence="1">
    <location>
        <begin position="597"/>
        <end position="644"/>
    </location>
</feature>
<feature type="transmembrane region" description="Helical" evidence="2">
    <location>
        <begin position="176"/>
        <end position="195"/>
    </location>
</feature>
<feature type="region of interest" description="Disordered" evidence="1">
    <location>
        <begin position="704"/>
        <end position="749"/>
    </location>
</feature>
<keyword evidence="2" id="KW-0812">Transmembrane</keyword>
<feature type="region of interest" description="Disordered" evidence="1">
    <location>
        <begin position="520"/>
        <end position="542"/>
    </location>
</feature>
<reference evidence="3 4" key="1">
    <citation type="journal article" date="2021" name="Sci. Rep.">
        <title>Genome sequencing of the multicellular alga Astrephomene provides insights into convergent evolution of germ-soma differentiation.</title>
        <authorList>
            <person name="Yamashita S."/>
            <person name="Yamamoto K."/>
            <person name="Matsuzaki R."/>
            <person name="Suzuki S."/>
            <person name="Yamaguchi H."/>
            <person name="Hirooka S."/>
            <person name="Minakuchi Y."/>
            <person name="Miyagishima S."/>
            <person name="Kawachi M."/>
            <person name="Toyoda A."/>
            <person name="Nozaki H."/>
        </authorList>
    </citation>
    <scope>NUCLEOTIDE SEQUENCE [LARGE SCALE GENOMIC DNA]</scope>
    <source>
        <strain evidence="3 4">NIES-4017</strain>
    </source>
</reference>
<organism evidence="3 4">
    <name type="scientific">Astrephomene gubernaculifera</name>
    <dbReference type="NCBI Taxonomy" id="47775"/>
    <lineage>
        <taxon>Eukaryota</taxon>
        <taxon>Viridiplantae</taxon>
        <taxon>Chlorophyta</taxon>
        <taxon>core chlorophytes</taxon>
        <taxon>Chlorophyceae</taxon>
        <taxon>CS clade</taxon>
        <taxon>Chlamydomonadales</taxon>
        <taxon>Astrephomenaceae</taxon>
        <taxon>Astrephomene</taxon>
    </lineage>
</organism>
<feature type="compositionally biased region" description="Low complexity" evidence="1">
    <location>
        <begin position="434"/>
        <end position="444"/>
    </location>
</feature>